<evidence type="ECO:0000313" key="3">
    <source>
        <dbReference type="Proteomes" id="UP000245212"/>
    </source>
</evidence>
<feature type="region of interest" description="Disordered" evidence="1">
    <location>
        <begin position="123"/>
        <end position="149"/>
    </location>
</feature>
<dbReference type="AlphaFoldDB" id="A0A2V1K2T1"/>
<accession>A0A2V1K2T1</accession>
<proteinExistence type="predicted"/>
<dbReference type="InterPro" id="IPR005358">
    <property type="entry name" value="Puta_zinc/iron-chelating_dom"/>
</dbReference>
<evidence type="ECO:0000313" key="2">
    <source>
        <dbReference type="EMBL" id="PWF25401.1"/>
    </source>
</evidence>
<evidence type="ECO:0000256" key="1">
    <source>
        <dbReference type="SAM" id="MobiDB-lite"/>
    </source>
</evidence>
<sequence length="149" mass="16021">MSIPQIIRPAANESMLENPCLNCGACCAHFRVSFYCGEINDGQGGSVPPELTTQIGPLRACMKGTEHGGARCIALRGELGQPGIHCAIYTLRPSTCRDFPAWELDGSPNPDCQRLRMKIGLPPLPPLINEDDDDQDPSNTPPGQHDIAA</sequence>
<dbReference type="EMBL" id="QETA01000001">
    <property type="protein sequence ID" value="PWF25401.1"/>
    <property type="molecule type" value="Genomic_DNA"/>
</dbReference>
<name>A0A2V1K2T1_9BURK</name>
<protein>
    <submittedName>
        <fullName evidence="2">YkgJ family cysteine cluster protein</fullName>
    </submittedName>
</protein>
<reference evidence="3" key="1">
    <citation type="submission" date="2018-05" db="EMBL/GenBank/DDBJ databases">
        <authorList>
            <person name="Li Y."/>
        </authorList>
    </citation>
    <scope>NUCLEOTIDE SEQUENCE [LARGE SCALE GENOMIC DNA]</scope>
    <source>
        <strain evidence="3">3d-2-2</strain>
    </source>
</reference>
<gene>
    <name evidence="2" type="ORF">DD235_04495</name>
</gene>
<dbReference type="Pfam" id="PF03692">
    <property type="entry name" value="CxxCxxCC"/>
    <property type="match status" value="1"/>
</dbReference>
<dbReference type="Proteomes" id="UP000245212">
    <property type="component" value="Unassembled WGS sequence"/>
</dbReference>
<keyword evidence="3" id="KW-1185">Reference proteome</keyword>
<comment type="caution">
    <text evidence="2">The sequence shown here is derived from an EMBL/GenBank/DDBJ whole genome shotgun (WGS) entry which is preliminary data.</text>
</comment>
<organism evidence="2 3">
    <name type="scientific">Corticimicrobacter populi</name>
    <dbReference type="NCBI Taxonomy" id="2175229"/>
    <lineage>
        <taxon>Bacteria</taxon>
        <taxon>Pseudomonadati</taxon>
        <taxon>Pseudomonadota</taxon>
        <taxon>Betaproteobacteria</taxon>
        <taxon>Burkholderiales</taxon>
        <taxon>Alcaligenaceae</taxon>
        <taxon>Corticimicrobacter</taxon>
    </lineage>
</organism>